<evidence type="ECO:0000313" key="2">
    <source>
        <dbReference type="EMBL" id="CUG15692.1"/>
    </source>
</evidence>
<reference evidence="3" key="1">
    <citation type="submission" date="2015-09" db="EMBL/GenBank/DDBJ databases">
        <authorList>
            <consortium name="Pathogen Informatics"/>
        </authorList>
    </citation>
    <scope>NUCLEOTIDE SEQUENCE [LARGE SCALE GENOMIC DNA]</scope>
    <source>
        <strain evidence="3">Lake Konstanz</strain>
    </source>
</reference>
<dbReference type="VEuPathDB" id="TriTrypDB:BSAL_75095"/>
<dbReference type="AlphaFoldDB" id="A0A0S4IY97"/>
<dbReference type="OrthoDB" id="272502at2759"/>
<accession>A0A0S4IY97</accession>
<feature type="region of interest" description="Disordered" evidence="1">
    <location>
        <begin position="1"/>
        <end position="26"/>
    </location>
</feature>
<organism evidence="2 3">
    <name type="scientific">Bodo saltans</name>
    <name type="common">Flagellated protozoan</name>
    <dbReference type="NCBI Taxonomy" id="75058"/>
    <lineage>
        <taxon>Eukaryota</taxon>
        <taxon>Discoba</taxon>
        <taxon>Euglenozoa</taxon>
        <taxon>Kinetoplastea</taxon>
        <taxon>Metakinetoplastina</taxon>
        <taxon>Eubodonida</taxon>
        <taxon>Bodonidae</taxon>
        <taxon>Bodo</taxon>
    </lineage>
</organism>
<proteinExistence type="predicted"/>
<evidence type="ECO:0000313" key="3">
    <source>
        <dbReference type="Proteomes" id="UP000051952"/>
    </source>
</evidence>
<protein>
    <submittedName>
        <fullName evidence="2">Uncharacterized protein</fullName>
    </submittedName>
</protein>
<gene>
    <name evidence="2" type="ORF">BSAL_75095</name>
</gene>
<keyword evidence="3" id="KW-1185">Reference proteome</keyword>
<sequence>MSASPPLEDHGGNVIAVPPTANNDNVPSYARPNISSRLPDYTNQAAEVIRSAFMPNSYKSIQNLGSHQTAIDLAPFRAGTGTNTTFSEFVYECSPYDIAVEEQAKQKQAHEEKMHSISDVDFYPGSLTTGKDKFDDYAFEYMSEPYDGKREHDRQQKFLQDSKCLSRPFIPAGVEKSLLRPTRVLLGDIMGVLYRQVLADWPEAQPTVLATAEDLIVVYFKSDRVKSSKGVLTYMNNALRRNETVLQYDLRKVNEGWDILTEDLHLMYTLRPPWVRSQKFLPAENNKPLSSAPTPEL</sequence>
<dbReference type="PANTHER" id="PTHR40430">
    <property type="entry name" value="T. BRUCEI SPP.-SPECIFIC PROTEIN"/>
    <property type="match status" value="1"/>
</dbReference>
<dbReference type="OMA" id="VFCKTNR"/>
<dbReference type="EMBL" id="CYKH01000676">
    <property type="protein sequence ID" value="CUG15692.1"/>
    <property type="molecule type" value="Genomic_DNA"/>
</dbReference>
<name>A0A0S4IY97_BODSA</name>
<dbReference type="Proteomes" id="UP000051952">
    <property type="component" value="Unassembled WGS sequence"/>
</dbReference>
<dbReference type="PANTHER" id="PTHR40430:SF1">
    <property type="entry name" value="T. BRUCEI SPP.-SPECIFIC PROTEIN"/>
    <property type="match status" value="1"/>
</dbReference>
<evidence type="ECO:0000256" key="1">
    <source>
        <dbReference type="SAM" id="MobiDB-lite"/>
    </source>
</evidence>